<keyword evidence="2" id="KW-1185">Reference proteome</keyword>
<dbReference type="EMBL" id="VORO01000008">
    <property type="protein sequence ID" value="TXD89196.1"/>
    <property type="molecule type" value="Genomic_DNA"/>
</dbReference>
<accession>A0A5C6ZIN6</accession>
<name>A0A5C6ZIN6_9FLAO</name>
<organism evidence="1 2">
    <name type="scientific">Subsaximicrobium wynnwilliamsii</name>
    <dbReference type="NCBI Taxonomy" id="291179"/>
    <lineage>
        <taxon>Bacteria</taxon>
        <taxon>Pseudomonadati</taxon>
        <taxon>Bacteroidota</taxon>
        <taxon>Flavobacteriia</taxon>
        <taxon>Flavobacteriales</taxon>
        <taxon>Flavobacteriaceae</taxon>
        <taxon>Subsaximicrobium</taxon>
    </lineage>
</organism>
<protein>
    <submittedName>
        <fullName evidence="1">Uncharacterized protein</fullName>
    </submittedName>
</protein>
<evidence type="ECO:0000313" key="2">
    <source>
        <dbReference type="Proteomes" id="UP000321578"/>
    </source>
</evidence>
<dbReference type="AlphaFoldDB" id="A0A5C6ZIN6"/>
<comment type="caution">
    <text evidence="1">The sequence shown here is derived from an EMBL/GenBank/DDBJ whole genome shotgun (WGS) entry which is preliminary data.</text>
</comment>
<evidence type="ECO:0000313" key="1">
    <source>
        <dbReference type="EMBL" id="TXD89196.1"/>
    </source>
</evidence>
<reference evidence="1 2" key="1">
    <citation type="submission" date="2019-08" db="EMBL/GenBank/DDBJ databases">
        <title>Genomes of Subsaximicrobium wynnwilliamsii strains.</title>
        <authorList>
            <person name="Bowman J.P."/>
        </authorList>
    </citation>
    <scope>NUCLEOTIDE SEQUENCE [LARGE SCALE GENOMIC DNA]</scope>
    <source>
        <strain evidence="1 2">2-80-2</strain>
    </source>
</reference>
<proteinExistence type="predicted"/>
<sequence length="78" mass="8979">MNLLDFVIEKFGNQSAKQLVNYTHRENSPWHKTAIEHSVLGLLDNEAINNTELVIDKSSLIQHDARKKLVYNDFVEAN</sequence>
<gene>
    <name evidence="1" type="ORF">ESY86_09055</name>
</gene>
<dbReference type="Proteomes" id="UP000321578">
    <property type="component" value="Unassembled WGS sequence"/>
</dbReference>
<dbReference type="OrthoDB" id="9799173at2"/>